<protein>
    <submittedName>
        <fullName evidence="1">Uncharacterized protein</fullName>
    </submittedName>
</protein>
<dbReference type="InterPro" id="IPR038636">
    <property type="entry name" value="Wzi_sf"/>
</dbReference>
<proteinExistence type="predicted"/>
<organism evidence="1">
    <name type="scientific">marine metagenome</name>
    <dbReference type="NCBI Taxonomy" id="408172"/>
    <lineage>
        <taxon>unclassified sequences</taxon>
        <taxon>metagenomes</taxon>
        <taxon>ecological metagenomes</taxon>
    </lineage>
</organism>
<reference evidence="1" key="1">
    <citation type="submission" date="2018-05" db="EMBL/GenBank/DDBJ databases">
        <authorList>
            <person name="Lanie J.A."/>
            <person name="Ng W.-L."/>
            <person name="Kazmierczak K.M."/>
            <person name="Andrzejewski T.M."/>
            <person name="Davidsen T.M."/>
            <person name="Wayne K.J."/>
            <person name="Tettelin H."/>
            <person name="Glass J.I."/>
            <person name="Rusch D."/>
            <person name="Podicherti R."/>
            <person name="Tsui H.-C.T."/>
            <person name="Winkler M.E."/>
        </authorList>
    </citation>
    <scope>NUCLEOTIDE SEQUENCE</scope>
</reference>
<dbReference type="Gene3D" id="2.40.160.130">
    <property type="entry name" value="Capsule assembly protein Wzi"/>
    <property type="match status" value="1"/>
</dbReference>
<accession>A0A382X0H1</accession>
<feature type="non-terminal residue" evidence="1">
    <location>
        <position position="255"/>
    </location>
</feature>
<dbReference type="EMBL" id="UINC01164061">
    <property type="protein sequence ID" value="SVD64707.1"/>
    <property type="molecule type" value="Genomic_DNA"/>
</dbReference>
<sequence>MVIPYQQIVKNTQRTLILVIVWYLIILTVLDAQPIPNEFFQIKSQKLLYDAGENWKSLTLFGPIRYQHLNKTKEKSADSLYIKARAGVHSRNDGVAVYGFGHFTYQKHFFGYLYPRIVNEVNTFQRYSGVPRDISRGGFSSGETDLSGIGFQNRWVTLQVGRGRESWGAGNDIQLALSEDSPAYDYAMLGSDYGNLRVNYIHGFLESTAEGINRYITARGMEWTNKKSLVIGVSETVIYSGLNRPLDMGYMNPIS</sequence>
<evidence type="ECO:0000313" key="1">
    <source>
        <dbReference type="EMBL" id="SVD64707.1"/>
    </source>
</evidence>
<gene>
    <name evidence="1" type="ORF">METZ01_LOCUS417561</name>
</gene>
<dbReference type="AlphaFoldDB" id="A0A382X0H1"/>
<name>A0A382X0H1_9ZZZZ</name>